<sequence>MGPSGGLANAIKSLLASGKHSDFVITCGDDVYNVHKAILCSQSDVFDAASRFGKESEDGRMDLAEDEPEIVKYMIQYLYEEQYEVPRAQDEPSVRVVINFVDLPANKKVQARTLVEGIPSLRRDLYDRFIKIIASDGQVLSEKVLGRVQLSGDMDRLVNRQLLRLLEQAHEDSSHPPTHLFPSDRELVVHAKVYAIADKYHIDGLKTYAASAFAGAKVDRSTSPFLYDAIDVAFSTTPDEDIGLRVWLAYDVLGQLNQFGLYPRLKEKLEQVPELATFVLGLQFGKHTS</sequence>
<dbReference type="RefSeq" id="XP_033686320.1">
    <property type="nucleotide sequence ID" value="XM_033828714.1"/>
</dbReference>
<dbReference type="AlphaFoldDB" id="A0A6A6ILN6"/>
<feature type="domain" description="BTB" evidence="1">
    <location>
        <begin position="21"/>
        <end position="87"/>
    </location>
</feature>
<keyword evidence="3" id="KW-1185">Reference proteome</keyword>
<accession>A0A6A6ILN6</accession>
<dbReference type="CDD" id="cd18186">
    <property type="entry name" value="BTB_POZ_ZBTB_KLHL-like"/>
    <property type="match status" value="1"/>
</dbReference>
<dbReference type="PANTHER" id="PTHR47843">
    <property type="entry name" value="BTB DOMAIN-CONTAINING PROTEIN-RELATED"/>
    <property type="match status" value="1"/>
</dbReference>
<evidence type="ECO:0000313" key="3">
    <source>
        <dbReference type="Proteomes" id="UP000800094"/>
    </source>
</evidence>
<dbReference type="OrthoDB" id="6359816at2759"/>
<dbReference type="InterPro" id="IPR011333">
    <property type="entry name" value="SKP1/BTB/POZ_sf"/>
</dbReference>
<dbReference type="Pfam" id="PF00651">
    <property type="entry name" value="BTB"/>
    <property type="match status" value="1"/>
</dbReference>
<evidence type="ECO:0000259" key="1">
    <source>
        <dbReference type="PROSITE" id="PS50097"/>
    </source>
</evidence>
<dbReference type="Proteomes" id="UP000800094">
    <property type="component" value="Unassembled WGS sequence"/>
</dbReference>
<name>A0A6A6ILN6_9PLEO</name>
<dbReference type="SUPFAM" id="SSF54695">
    <property type="entry name" value="POZ domain"/>
    <property type="match status" value="1"/>
</dbReference>
<dbReference type="PANTHER" id="PTHR47843:SF5">
    <property type="entry name" value="BTB_POZ DOMAIN PROTEIN"/>
    <property type="match status" value="1"/>
</dbReference>
<proteinExistence type="predicted"/>
<reference evidence="2" key="1">
    <citation type="journal article" date="2020" name="Stud. Mycol.">
        <title>101 Dothideomycetes genomes: a test case for predicting lifestyles and emergence of pathogens.</title>
        <authorList>
            <person name="Haridas S."/>
            <person name="Albert R."/>
            <person name="Binder M."/>
            <person name="Bloem J."/>
            <person name="Labutti K."/>
            <person name="Salamov A."/>
            <person name="Andreopoulos B."/>
            <person name="Baker S."/>
            <person name="Barry K."/>
            <person name="Bills G."/>
            <person name="Bluhm B."/>
            <person name="Cannon C."/>
            <person name="Castanera R."/>
            <person name="Culley D."/>
            <person name="Daum C."/>
            <person name="Ezra D."/>
            <person name="Gonzalez J."/>
            <person name="Henrissat B."/>
            <person name="Kuo A."/>
            <person name="Liang C."/>
            <person name="Lipzen A."/>
            <person name="Lutzoni F."/>
            <person name="Magnuson J."/>
            <person name="Mondo S."/>
            <person name="Nolan M."/>
            <person name="Ohm R."/>
            <person name="Pangilinan J."/>
            <person name="Park H.-J."/>
            <person name="Ramirez L."/>
            <person name="Alfaro M."/>
            <person name="Sun H."/>
            <person name="Tritt A."/>
            <person name="Yoshinaga Y."/>
            <person name="Zwiers L.-H."/>
            <person name="Turgeon B."/>
            <person name="Goodwin S."/>
            <person name="Spatafora J."/>
            <person name="Crous P."/>
            <person name="Grigoriev I."/>
        </authorList>
    </citation>
    <scope>NUCLEOTIDE SEQUENCE</scope>
    <source>
        <strain evidence="2">CBS 122368</strain>
    </source>
</reference>
<dbReference type="Gene3D" id="3.30.710.10">
    <property type="entry name" value="Potassium Channel Kv1.1, Chain A"/>
    <property type="match status" value="1"/>
</dbReference>
<evidence type="ECO:0000313" key="2">
    <source>
        <dbReference type="EMBL" id="KAF2251316.1"/>
    </source>
</evidence>
<organism evidence="2 3">
    <name type="scientific">Trematosphaeria pertusa</name>
    <dbReference type="NCBI Taxonomy" id="390896"/>
    <lineage>
        <taxon>Eukaryota</taxon>
        <taxon>Fungi</taxon>
        <taxon>Dikarya</taxon>
        <taxon>Ascomycota</taxon>
        <taxon>Pezizomycotina</taxon>
        <taxon>Dothideomycetes</taxon>
        <taxon>Pleosporomycetidae</taxon>
        <taxon>Pleosporales</taxon>
        <taxon>Massarineae</taxon>
        <taxon>Trematosphaeriaceae</taxon>
        <taxon>Trematosphaeria</taxon>
    </lineage>
</organism>
<protein>
    <recommendedName>
        <fullName evidence="1">BTB domain-containing protein</fullName>
    </recommendedName>
</protein>
<dbReference type="InterPro" id="IPR000210">
    <property type="entry name" value="BTB/POZ_dom"/>
</dbReference>
<gene>
    <name evidence="2" type="ORF">BU26DRAFT_518009</name>
</gene>
<dbReference type="GeneID" id="54582044"/>
<dbReference type="EMBL" id="ML987193">
    <property type="protein sequence ID" value="KAF2251316.1"/>
    <property type="molecule type" value="Genomic_DNA"/>
</dbReference>
<dbReference type="PROSITE" id="PS50097">
    <property type="entry name" value="BTB"/>
    <property type="match status" value="1"/>
</dbReference>